<dbReference type="InterPro" id="IPR011990">
    <property type="entry name" value="TPR-like_helical_dom_sf"/>
</dbReference>
<dbReference type="Proteomes" id="UP000323917">
    <property type="component" value="Chromosome"/>
</dbReference>
<keyword evidence="4" id="KW-1185">Reference proteome</keyword>
<dbReference type="Gene3D" id="2.30.30.700">
    <property type="entry name" value="SLA1 homology domain 1"/>
    <property type="match status" value="1"/>
</dbReference>
<dbReference type="GO" id="GO:0008092">
    <property type="term" value="F:cytoskeletal protein binding"/>
    <property type="evidence" value="ECO:0007669"/>
    <property type="project" value="InterPro"/>
</dbReference>
<dbReference type="OrthoDB" id="243022at2"/>
<dbReference type="SUPFAM" id="SSF48452">
    <property type="entry name" value="TPR-like"/>
    <property type="match status" value="1"/>
</dbReference>
<dbReference type="EMBL" id="CP042913">
    <property type="protein sequence ID" value="QEG36479.1"/>
    <property type="molecule type" value="Genomic_DNA"/>
</dbReference>
<gene>
    <name evidence="3" type="ORF">Pr1d_37930</name>
</gene>
<reference evidence="3 4" key="1">
    <citation type="submission" date="2019-08" db="EMBL/GenBank/DDBJ databases">
        <title>Deep-cultivation of Planctomycetes and their phenomic and genomic characterization uncovers novel biology.</title>
        <authorList>
            <person name="Wiegand S."/>
            <person name="Jogler M."/>
            <person name="Boedeker C."/>
            <person name="Pinto D."/>
            <person name="Vollmers J."/>
            <person name="Rivas-Marin E."/>
            <person name="Kohn T."/>
            <person name="Peeters S.H."/>
            <person name="Heuer A."/>
            <person name="Rast P."/>
            <person name="Oberbeckmann S."/>
            <person name="Bunk B."/>
            <person name="Jeske O."/>
            <person name="Meyerdierks A."/>
            <person name="Storesund J.E."/>
            <person name="Kallscheuer N."/>
            <person name="Luecker S."/>
            <person name="Lage O.M."/>
            <person name="Pohl T."/>
            <person name="Merkel B.J."/>
            <person name="Hornburger P."/>
            <person name="Mueller R.-W."/>
            <person name="Bruemmer F."/>
            <person name="Labrenz M."/>
            <person name="Spormann A.M."/>
            <person name="Op den Camp H."/>
            <person name="Overmann J."/>
            <person name="Amann R."/>
            <person name="Jetten M.S.M."/>
            <person name="Mascher T."/>
            <person name="Medema M.H."/>
            <person name="Devos D.P."/>
            <person name="Kaster A.-K."/>
            <person name="Ovreas L."/>
            <person name="Rohde M."/>
            <person name="Galperin M.Y."/>
            <person name="Jogler C."/>
        </authorList>
    </citation>
    <scope>NUCLEOTIDE SEQUENCE [LARGE SCALE GENOMIC DNA]</scope>
    <source>
        <strain evidence="3 4">Pr1d</strain>
    </source>
</reference>
<dbReference type="InterPro" id="IPR019734">
    <property type="entry name" value="TPR_rpt"/>
</dbReference>
<dbReference type="SMART" id="SM00028">
    <property type="entry name" value="TPR"/>
    <property type="match status" value="1"/>
</dbReference>
<dbReference type="RefSeq" id="WP_148074818.1">
    <property type="nucleotide sequence ID" value="NZ_CP042913.1"/>
</dbReference>
<dbReference type="Pfam" id="PF13365">
    <property type="entry name" value="Trypsin_2"/>
    <property type="match status" value="1"/>
</dbReference>
<dbReference type="GO" id="GO:0030674">
    <property type="term" value="F:protein-macromolecule adaptor activity"/>
    <property type="evidence" value="ECO:0007669"/>
    <property type="project" value="InterPro"/>
</dbReference>
<dbReference type="InterPro" id="IPR009003">
    <property type="entry name" value="Peptidase_S1_PA"/>
</dbReference>
<proteinExistence type="predicted"/>
<dbReference type="Pfam" id="PF03983">
    <property type="entry name" value="SHD1"/>
    <property type="match status" value="1"/>
</dbReference>
<dbReference type="PROSITE" id="PS51257">
    <property type="entry name" value="PROKAR_LIPOPROTEIN"/>
    <property type="match status" value="1"/>
</dbReference>
<dbReference type="Gene3D" id="1.25.40.10">
    <property type="entry name" value="Tetratricopeptide repeat domain"/>
    <property type="match status" value="1"/>
</dbReference>
<protein>
    <recommendedName>
        <fullName evidence="2">SLA1 homology domain-containing protein</fullName>
    </recommendedName>
</protein>
<evidence type="ECO:0000313" key="4">
    <source>
        <dbReference type="Proteomes" id="UP000323917"/>
    </source>
</evidence>
<feature type="domain" description="SLA1 homology" evidence="2">
    <location>
        <begin position="39"/>
        <end position="81"/>
    </location>
</feature>
<accession>A0A5B9QF15</accession>
<dbReference type="AlphaFoldDB" id="A0A5B9QF15"/>
<evidence type="ECO:0000259" key="2">
    <source>
        <dbReference type="Pfam" id="PF03983"/>
    </source>
</evidence>
<dbReference type="InterPro" id="IPR007131">
    <property type="entry name" value="SHD1"/>
</dbReference>
<sequence>MPERFPFSYEPIVARILFSSLTCFSIFVSCPVLLSRAEQWTDSSGNHTVEAEFVSFENGTVVLRDNSAKEIKVPYEKFNKASQILVDSLVNRRDEKDLDRKPMLIGGADELESIAKEKRKAVDALELYEVFVNLPQLDEHEKAHAESRIDVWRQRANEELWRWGNRWVPIETIRENIEDEDRLIQEAHRLIEIGNETMARERFEEASKKNPESIRGDFYLGILHALIGKDSKSARECFNKCVKRLESYQDNTSGIQRANLIAALNNRAICYARMGKHSQAMRDWDLAIEMEPMTPELVQNLGYYARLAGLLTNWGVSSNTARRISEQYAAVTVANQSNAFAAGVGWLFIPFIDTPKFSALEEIELPDNENIDQDRMEFVKLAEENEFRIAGWASAVAVDQDYLLTSKDYIKDAYGLWVSDEGNVRKDLPGRIVAVSNDYDLALIRFNGLNARPLSLEKNEIRRADPFRIIGYPEPGLLGSEAQIFNGVVMDINNSRAAHDQGYVTRLVYDSPLNRGCVGAPLLNDQGRIIGIDVGESDLAQIAGGRRCGISSGNIRSFLSTTSREYAALEQGDPNGIVDIQEANLDSSVFQIALVCRAPRLSWSERISKIRGVTSKQGWNAFEDPWCAICNGIGELPCRGRGCNGGQVAHREQVVVGRFPATGKPILDWKRTFEKCDVCRGKGSLDCPHCSGKEHEPLLSIRDHN</sequence>
<organism evidence="3 4">
    <name type="scientific">Bythopirellula goksoeyrii</name>
    <dbReference type="NCBI Taxonomy" id="1400387"/>
    <lineage>
        <taxon>Bacteria</taxon>
        <taxon>Pseudomonadati</taxon>
        <taxon>Planctomycetota</taxon>
        <taxon>Planctomycetia</taxon>
        <taxon>Pirellulales</taxon>
        <taxon>Lacipirellulaceae</taxon>
        <taxon>Bythopirellula</taxon>
    </lineage>
</organism>
<name>A0A5B9QF15_9BACT</name>
<dbReference type="PROSITE" id="PS50005">
    <property type="entry name" value="TPR"/>
    <property type="match status" value="1"/>
</dbReference>
<dbReference type="SUPFAM" id="SSF50494">
    <property type="entry name" value="Trypsin-like serine proteases"/>
    <property type="match status" value="1"/>
</dbReference>
<dbReference type="GO" id="GO:0042802">
    <property type="term" value="F:identical protein binding"/>
    <property type="evidence" value="ECO:0007669"/>
    <property type="project" value="InterPro"/>
</dbReference>
<dbReference type="GO" id="GO:0043130">
    <property type="term" value="F:ubiquitin binding"/>
    <property type="evidence" value="ECO:0007669"/>
    <property type="project" value="InterPro"/>
</dbReference>
<feature type="repeat" description="TPR" evidence="1">
    <location>
        <begin position="261"/>
        <end position="294"/>
    </location>
</feature>
<keyword evidence="1" id="KW-0802">TPR repeat</keyword>
<evidence type="ECO:0000256" key="1">
    <source>
        <dbReference type="PROSITE-ProRule" id="PRU00339"/>
    </source>
</evidence>
<dbReference type="KEGG" id="bgok:Pr1d_37930"/>
<dbReference type="Gene3D" id="2.40.10.120">
    <property type="match status" value="1"/>
</dbReference>
<evidence type="ECO:0000313" key="3">
    <source>
        <dbReference type="EMBL" id="QEG36479.1"/>
    </source>
</evidence>